<dbReference type="Proteomes" id="UP000223913">
    <property type="component" value="Unassembled WGS sequence"/>
</dbReference>
<dbReference type="Pfam" id="PF12796">
    <property type="entry name" value="Ank_2"/>
    <property type="match status" value="2"/>
</dbReference>
<keyword evidence="5" id="KW-1185">Reference proteome</keyword>
<evidence type="ECO:0000313" key="4">
    <source>
        <dbReference type="EMBL" id="PHN04869.1"/>
    </source>
</evidence>
<reference evidence="4 5" key="1">
    <citation type="submission" date="2017-10" db="EMBL/GenBank/DDBJ databases">
        <title>The draft genome sequence of Lewinella nigricans NBRC 102662.</title>
        <authorList>
            <person name="Wang K."/>
        </authorList>
    </citation>
    <scope>NUCLEOTIDE SEQUENCE [LARGE SCALE GENOMIC DNA]</scope>
    <source>
        <strain evidence="4 5">NBRC 102662</strain>
    </source>
</reference>
<protein>
    <submittedName>
        <fullName evidence="4">Uncharacterized protein</fullName>
    </submittedName>
</protein>
<keyword evidence="1" id="KW-0677">Repeat</keyword>
<dbReference type="InterPro" id="IPR036770">
    <property type="entry name" value="Ankyrin_rpt-contain_sf"/>
</dbReference>
<dbReference type="AlphaFoldDB" id="A0A2D0N9Q7"/>
<dbReference type="PROSITE" id="PS50088">
    <property type="entry name" value="ANK_REPEAT"/>
    <property type="match status" value="4"/>
</dbReference>
<proteinExistence type="predicted"/>
<sequence>MQSPEALVNAVQSGNMEQVKMLVEQQPELIHSQTNAGIPITLLAAYYRKTPIFEWLMSRRDDPNIYEAAVAGQQERVEALLEASPELLDAHGSDGFTPLALTCYFAQYPIAKLLVDRGADVNLIASNGSRIAPLHSAVAANSLEITRLLLENGAEVGLSQHGGVTALHTAAHRGNVPIVELLLEHGADPTLKMDDGRTPLDFARADGHQEVVKILTAASE</sequence>
<accession>A0A2D0N9Q7</accession>
<dbReference type="EMBL" id="PDUD01000024">
    <property type="protein sequence ID" value="PHN04869.1"/>
    <property type="molecule type" value="Genomic_DNA"/>
</dbReference>
<comment type="caution">
    <text evidence="4">The sequence shown here is derived from an EMBL/GenBank/DDBJ whole genome shotgun (WGS) entry which is preliminary data.</text>
</comment>
<name>A0A2D0N9Q7_FLAN2</name>
<feature type="repeat" description="ANK" evidence="3">
    <location>
        <begin position="195"/>
        <end position="220"/>
    </location>
</feature>
<dbReference type="SMART" id="SM00248">
    <property type="entry name" value="ANK"/>
    <property type="match status" value="6"/>
</dbReference>
<feature type="repeat" description="ANK" evidence="3">
    <location>
        <begin position="129"/>
        <end position="161"/>
    </location>
</feature>
<dbReference type="RefSeq" id="WP_099151929.1">
    <property type="nucleotide sequence ID" value="NZ_PDUD01000024.1"/>
</dbReference>
<evidence type="ECO:0000313" key="5">
    <source>
        <dbReference type="Proteomes" id="UP000223913"/>
    </source>
</evidence>
<dbReference type="InterPro" id="IPR002110">
    <property type="entry name" value="Ankyrin_rpt"/>
</dbReference>
<dbReference type="PROSITE" id="PS50297">
    <property type="entry name" value="ANK_REP_REGION"/>
    <property type="match status" value="4"/>
</dbReference>
<evidence type="ECO:0000256" key="3">
    <source>
        <dbReference type="PROSITE-ProRule" id="PRU00023"/>
    </source>
</evidence>
<dbReference type="SUPFAM" id="SSF48403">
    <property type="entry name" value="Ankyrin repeat"/>
    <property type="match status" value="1"/>
</dbReference>
<gene>
    <name evidence="4" type="ORF">CRP01_20395</name>
</gene>
<feature type="repeat" description="ANK" evidence="3">
    <location>
        <begin position="94"/>
        <end position="126"/>
    </location>
</feature>
<evidence type="ECO:0000256" key="2">
    <source>
        <dbReference type="ARBA" id="ARBA00023043"/>
    </source>
</evidence>
<dbReference type="PANTHER" id="PTHR24198">
    <property type="entry name" value="ANKYRIN REPEAT AND PROTEIN KINASE DOMAIN-CONTAINING PROTEIN"/>
    <property type="match status" value="1"/>
</dbReference>
<dbReference type="Gene3D" id="1.25.40.20">
    <property type="entry name" value="Ankyrin repeat-containing domain"/>
    <property type="match status" value="2"/>
</dbReference>
<feature type="repeat" description="ANK" evidence="3">
    <location>
        <begin position="162"/>
        <end position="194"/>
    </location>
</feature>
<dbReference type="OrthoDB" id="407974at2"/>
<dbReference type="PANTHER" id="PTHR24198:SF165">
    <property type="entry name" value="ANKYRIN REPEAT-CONTAINING PROTEIN-RELATED"/>
    <property type="match status" value="1"/>
</dbReference>
<evidence type="ECO:0000256" key="1">
    <source>
        <dbReference type="ARBA" id="ARBA00022737"/>
    </source>
</evidence>
<keyword evidence="2 3" id="KW-0040">ANK repeat</keyword>
<organism evidence="4 5">
    <name type="scientific">Flavilitoribacter nigricans (strain ATCC 23147 / DSM 23189 / NBRC 102662 / NCIMB 1420 / SS-2)</name>
    <name type="common">Lewinella nigricans</name>
    <dbReference type="NCBI Taxonomy" id="1122177"/>
    <lineage>
        <taxon>Bacteria</taxon>
        <taxon>Pseudomonadati</taxon>
        <taxon>Bacteroidota</taxon>
        <taxon>Saprospiria</taxon>
        <taxon>Saprospirales</taxon>
        <taxon>Lewinellaceae</taxon>
        <taxon>Flavilitoribacter</taxon>
    </lineage>
</organism>